<dbReference type="SUPFAM" id="SSF53920">
    <property type="entry name" value="Fe-only hydrogenase"/>
    <property type="match status" value="1"/>
</dbReference>
<dbReference type="GO" id="GO:0016020">
    <property type="term" value="C:membrane"/>
    <property type="evidence" value="ECO:0007669"/>
    <property type="project" value="InterPro"/>
</dbReference>
<feature type="domain" description="4Fe-4S ferredoxin-type" evidence="10">
    <location>
        <begin position="7"/>
        <end position="36"/>
    </location>
</feature>
<keyword evidence="7" id="KW-0807">Transducer</keyword>
<dbReference type="Pfam" id="PF00015">
    <property type="entry name" value="MCPsignal"/>
    <property type="match status" value="1"/>
</dbReference>
<dbReference type="InterPro" id="IPR017896">
    <property type="entry name" value="4Fe4S_Fe-S-bd"/>
</dbReference>
<dbReference type="InterPro" id="IPR004108">
    <property type="entry name" value="Fe_hydrogenase_lsu_C"/>
</dbReference>
<dbReference type="PROSITE" id="PS51379">
    <property type="entry name" value="4FE4S_FER_2"/>
    <property type="match status" value="2"/>
</dbReference>
<protein>
    <submittedName>
        <fullName evidence="12">Chemotaxis protein</fullName>
    </submittedName>
</protein>
<feature type="domain" description="4Fe-4S ferredoxin-type" evidence="10">
    <location>
        <begin position="37"/>
        <end position="66"/>
    </location>
</feature>
<keyword evidence="2" id="KW-0145">Chemotaxis</keyword>
<dbReference type="SUPFAM" id="SSF58104">
    <property type="entry name" value="Methyl-accepting chemotaxis protein (MCP) signaling domain"/>
    <property type="match status" value="1"/>
</dbReference>
<dbReference type="PANTHER" id="PTHR43531">
    <property type="entry name" value="PROTEIN ICFG"/>
    <property type="match status" value="1"/>
</dbReference>
<evidence type="ECO:0000256" key="5">
    <source>
        <dbReference type="ARBA" id="ARBA00023014"/>
    </source>
</evidence>
<evidence type="ECO:0000259" key="11">
    <source>
        <dbReference type="PROSITE" id="PS51656"/>
    </source>
</evidence>
<dbReference type="PROSITE" id="PS50111">
    <property type="entry name" value="CHEMOTAXIS_TRANSDUC_2"/>
    <property type="match status" value="1"/>
</dbReference>
<comment type="similarity">
    <text evidence="6">Belongs to the methyl-accepting chemotaxis (MCP) protein family.</text>
</comment>
<feature type="coiled-coil region" evidence="8">
    <location>
        <begin position="437"/>
        <end position="495"/>
    </location>
</feature>
<keyword evidence="3" id="KW-0479">Metal-binding</keyword>
<dbReference type="SUPFAM" id="SSF54862">
    <property type="entry name" value="4Fe-4S ferredoxins"/>
    <property type="match status" value="1"/>
</dbReference>
<evidence type="ECO:0000256" key="4">
    <source>
        <dbReference type="ARBA" id="ARBA00023004"/>
    </source>
</evidence>
<keyword evidence="4" id="KW-0408">Iron</keyword>
<feature type="domain" description="Methyl-accepting transducer" evidence="9">
    <location>
        <begin position="443"/>
        <end position="642"/>
    </location>
</feature>
<sequence length="642" mass="71274">MKRDLSKVVYLDSDKCVNCHKCIRACPVKFCNDGSGDHVSINDNLCIGCGSCISACTHEARTFVDDFDSFMAGLKKGERMVAIVAPAAAANFPDRFLNLNGWLKSIGITGVFDVSFGAELTVKSYLEHVGANSPELVIAQPCPAIVSYIEIYRPELIKYLAPADSPMLHTIKMVKRFYPAYAGHKFAVISPCLAKRREFDETGYGDYNVTYRAIDEYLRKNNINLGSYPAVDFDNPPAERAVLFSTPGGLLRTAERENSSIRGLTRKIEGPEIIYHYLDKLDDSRRQGKAPLLVDCLNCEMGCNGGPGTMNQKKSPDEVEFWIEKRNQQMQKKYSPLIPGAWARRHKVARTVRKYWEPGLYDRRYTDLSDNFTIRKPNALEKSEILASMNKFSQAEHYNCGACGYISCEDMAVAIFNKLNKADNCHYFKTSVIEIEHSRAEEEARKALTALNDSEKMKGIISHRQDENLEIAEKLAAALQQMDATNANVAQLAAKLMNTLNVQNSDFNVLVDEVKHSADVAGNFETIAHAISNISEQTNLLALNATIEAARAGEAGKGFAVVAEEVKKLAKSSKAEVEKIKPYIEEIRNLFDKISVKVLGAAEKFEETSALTSHVSVAAEEMSTTTSDLSKEATRLASMQKM</sequence>
<dbReference type="InterPro" id="IPR051310">
    <property type="entry name" value="MCP_chemotaxis"/>
</dbReference>
<feature type="domain" description="4Fe-4S" evidence="11">
    <location>
        <begin position="381"/>
        <end position="442"/>
    </location>
</feature>
<dbReference type="GO" id="GO:0004888">
    <property type="term" value="F:transmembrane signaling receptor activity"/>
    <property type="evidence" value="ECO:0007669"/>
    <property type="project" value="InterPro"/>
</dbReference>
<dbReference type="GO" id="GO:0007165">
    <property type="term" value="P:signal transduction"/>
    <property type="evidence" value="ECO:0007669"/>
    <property type="project" value="UniProtKB-KW"/>
</dbReference>
<evidence type="ECO:0000256" key="6">
    <source>
        <dbReference type="ARBA" id="ARBA00029447"/>
    </source>
</evidence>
<dbReference type="Gene3D" id="1.10.15.40">
    <property type="entry name" value="Electron transport complex subunit B, putative Fe-S cluster"/>
    <property type="match status" value="1"/>
</dbReference>
<dbReference type="PROSITE" id="PS00198">
    <property type="entry name" value="4FE4S_FER_1"/>
    <property type="match status" value="1"/>
</dbReference>
<evidence type="ECO:0000256" key="1">
    <source>
        <dbReference type="ARBA" id="ARBA00022485"/>
    </source>
</evidence>
<dbReference type="AlphaFoldDB" id="A0A2N1PNK9"/>
<name>A0A2N1PNK9_9BACT</name>
<reference evidence="12 13" key="1">
    <citation type="journal article" date="2017" name="ISME J.">
        <title>Potential for microbial H2 and metal transformations associated with novel bacteria and archaea in deep terrestrial subsurface sediments.</title>
        <authorList>
            <person name="Hernsdorf A.W."/>
            <person name="Amano Y."/>
            <person name="Miyakawa K."/>
            <person name="Ise K."/>
            <person name="Suzuki Y."/>
            <person name="Anantharaman K."/>
            <person name="Probst A."/>
            <person name="Burstein D."/>
            <person name="Thomas B.C."/>
            <person name="Banfield J.F."/>
        </authorList>
    </citation>
    <scope>NUCLEOTIDE SEQUENCE [LARGE SCALE GENOMIC DNA]</scope>
    <source>
        <strain evidence="12">HGW-Wallbacteria-1</strain>
    </source>
</reference>
<evidence type="ECO:0000313" key="12">
    <source>
        <dbReference type="EMBL" id="PKK89917.1"/>
    </source>
</evidence>
<dbReference type="PRINTS" id="PR00260">
    <property type="entry name" value="CHEMTRNSDUCR"/>
</dbReference>
<dbReference type="InterPro" id="IPR009016">
    <property type="entry name" value="Fe_hydrogenase"/>
</dbReference>
<dbReference type="Gene3D" id="3.40.950.10">
    <property type="entry name" value="Fe-only Hydrogenase (Larger Subunit), Chain L, domain 3"/>
    <property type="match status" value="1"/>
</dbReference>
<evidence type="ECO:0000259" key="9">
    <source>
        <dbReference type="PROSITE" id="PS50111"/>
    </source>
</evidence>
<comment type="caution">
    <text evidence="12">The sequence shown here is derived from an EMBL/GenBank/DDBJ whole genome shotgun (WGS) entry which is preliminary data.</text>
</comment>
<dbReference type="GO" id="GO:0006935">
    <property type="term" value="P:chemotaxis"/>
    <property type="evidence" value="ECO:0007669"/>
    <property type="project" value="UniProtKB-KW"/>
</dbReference>
<keyword evidence="8" id="KW-0175">Coiled coil</keyword>
<keyword evidence="5" id="KW-0411">Iron-sulfur</keyword>
<evidence type="ECO:0000313" key="13">
    <source>
        <dbReference type="Proteomes" id="UP000233256"/>
    </source>
</evidence>
<proteinExistence type="inferred from homology"/>
<dbReference type="Gene3D" id="3.30.70.20">
    <property type="match status" value="1"/>
</dbReference>
<dbReference type="InterPro" id="IPR004090">
    <property type="entry name" value="Chemotax_Me-accpt_rcpt"/>
</dbReference>
<dbReference type="PANTHER" id="PTHR43531:SF11">
    <property type="entry name" value="METHYL-ACCEPTING CHEMOTAXIS PROTEIN 3"/>
    <property type="match status" value="1"/>
</dbReference>
<dbReference type="InterPro" id="IPR017900">
    <property type="entry name" value="4Fe4S_Fe_S_CS"/>
</dbReference>
<dbReference type="EMBL" id="PGXC01000010">
    <property type="protein sequence ID" value="PKK89917.1"/>
    <property type="molecule type" value="Genomic_DNA"/>
</dbReference>
<dbReference type="Pfam" id="PF04060">
    <property type="entry name" value="FeS"/>
    <property type="match status" value="1"/>
</dbReference>
<dbReference type="GO" id="GO:0051539">
    <property type="term" value="F:4 iron, 4 sulfur cluster binding"/>
    <property type="evidence" value="ECO:0007669"/>
    <property type="project" value="UniProtKB-KW"/>
</dbReference>
<evidence type="ECO:0000256" key="8">
    <source>
        <dbReference type="SAM" id="Coils"/>
    </source>
</evidence>
<dbReference type="InterPro" id="IPR007202">
    <property type="entry name" value="4Fe-4S_dom"/>
</dbReference>
<dbReference type="PROSITE" id="PS51656">
    <property type="entry name" value="4FE4S"/>
    <property type="match status" value="1"/>
</dbReference>
<dbReference type="Pfam" id="PF13237">
    <property type="entry name" value="Fer4_10"/>
    <property type="match status" value="1"/>
</dbReference>
<dbReference type="SMART" id="SM00283">
    <property type="entry name" value="MA"/>
    <property type="match status" value="1"/>
</dbReference>
<evidence type="ECO:0000256" key="2">
    <source>
        <dbReference type="ARBA" id="ARBA00022500"/>
    </source>
</evidence>
<evidence type="ECO:0000259" key="10">
    <source>
        <dbReference type="PROSITE" id="PS51379"/>
    </source>
</evidence>
<gene>
    <name evidence="12" type="ORF">CVV64_12255</name>
</gene>
<dbReference type="Proteomes" id="UP000233256">
    <property type="component" value="Unassembled WGS sequence"/>
</dbReference>
<dbReference type="GO" id="GO:0046872">
    <property type="term" value="F:metal ion binding"/>
    <property type="evidence" value="ECO:0007669"/>
    <property type="project" value="UniProtKB-KW"/>
</dbReference>
<organism evidence="12 13">
    <name type="scientific">Candidatus Wallbacteria bacterium HGW-Wallbacteria-1</name>
    <dbReference type="NCBI Taxonomy" id="2013854"/>
    <lineage>
        <taxon>Bacteria</taxon>
        <taxon>Candidatus Walliibacteriota</taxon>
    </lineage>
</organism>
<dbReference type="InterPro" id="IPR004089">
    <property type="entry name" value="MCPsignal_dom"/>
</dbReference>
<dbReference type="Gene3D" id="1.10.287.950">
    <property type="entry name" value="Methyl-accepting chemotaxis protein"/>
    <property type="match status" value="1"/>
</dbReference>
<evidence type="ECO:0000256" key="3">
    <source>
        <dbReference type="ARBA" id="ARBA00022723"/>
    </source>
</evidence>
<dbReference type="Gene3D" id="3.40.50.1780">
    <property type="match status" value="1"/>
</dbReference>
<keyword evidence="1" id="KW-0004">4Fe-4S</keyword>
<accession>A0A2N1PNK9</accession>
<evidence type="ECO:0000256" key="7">
    <source>
        <dbReference type="PROSITE-ProRule" id="PRU00284"/>
    </source>
</evidence>
<dbReference type="Pfam" id="PF02906">
    <property type="entry name" value="Fe_hyd_lg_C"/>
    <property type="match status" value="1"/>
</dbReference>